<evidence type="ECO:0000313" key="2">
    <source>
        <dbReference type="Proteomes" id="UP000476030"/>
    </source>
</evidence>
<dbReference type="SUPFAM" id="SSF53187">
    <property type="entry name" value="Zn-dependent exopeptidases"/>
    <property type="match status" value="1"/>
</dbReference>
<accession>A0A6L8W9Y4</accession>
<dbReference type="Pfam" id="PF05013">
    <property type="entry name" value="FGase"/>
    <property type="match status" value="1"/>
</dbReference>
<dbReference type="GO" id="GO:0050129">
    <property type="term" value="F:N-formylglutamate deformylase activity"/>
    <property type="evidence" value="ECO:0007669"/>
    <property type="project" value="UniProtKB-EC"/>
</dbReference>
<proteinExistence type="predicted"/>
<dbReference type="InterPro" id="IPR007709">
    <property type="entry name" value="N-FG_amidohydro"/>
</dbReference>
<dbReference type="RefSeq" id="WP_161316461.1">
    <property type="nucleotide sequence ID" value="NZ_WTUW01000009.1"/>
</dbReference>
<dbReference type="Gene3D" id="3.40.630.40">
    <property type="entry name" value="Zn-dependent exopeptidases"/>
    <property type="match status" value="1"/>
</dbReference>
<gene>
    <name evidence="1" type="primary">hutG</name>
    <name evidence="1" type="ORF">GQE98_14635</name>
</gene>
<name>A0A6L8W9Y4_9PROT</name>
<sequence length="269" mass="30219">MQGEVFTLTRGSSPLLLSQPHAGLDVPVSIERRLTEAAKTLPDTDWHIDRLYKPMAEEMDATVLTARFSRYVIDLNRDPKGVSLYPGQSVTELCPTTLFDDSKLYLDGLEPDEEEIEIRRGVFWQPYHDALTEEIERIKAQHGYVLLYDCHSIRSVIPRFFDGRLPTLNIGTGDGSAADTALTDTVENIAAASPYSHALNGRFKGGYITRHYGSPAENVQALQMELTQADYMQEEPPFAYLQEKAAALQPTLRKILDSLLDYGRNRIAK</sequence>
<reference evidence="1 2" key="1">
    <citation type="submission" date="2019-12" db="EMBL/GenBank/DDBJ databases">
        <title>Snethiella sp. nov. sp. isolated from sea sand.</title>
        <authorList>
            <person name="Kim J."/>
            <person name="Jeong S.E."/>
            <person name="Jung H.S."/>
            <person name="Jeon C.O."/>
        </authorList>
    </citation>
    <scope>NUCLEOTIDE SEQUENCE [LARGE SCALE GENOMIC DNA]</scope>
    <source>
        <strain evidence="1 2">DP05</strain>
    </source>
</reference>
<dbReference type="NCBIfam" id="TIGR02017">
    <property type="entry name" value="hutG_amidohyd"/>
    <property type="match status" value="1"/>
</dbReference>
<evidence type="ECO:0000313" key="1">
    <source>
        <dbReference type="EMBL" id="MZR31871.1"/>
    </source>
</evidence>
<comment type="caution">
    <text evidence="1">The sequence shown here is derived from an EMBL/GenBank/DDBJ whole genome shotgun (WGS) entry which is preliminary data.</text>
</comment>
<dbReference type="InterPro" id="IPR010247">
    <property type="entry name" value="HutG_amidohyd"/>
</dbReference>
<dbReference type="EC" id="3.5.1.68" evidence="1"/>
<dbReference type="AlphaFoldDB" id="A0A6L8W9Y4"/>
<dbReference type="EMBL" id="WTUW01000009">
    <property type="protein sequence ID" value="MZR31871.1"/>
    <property type="molecule type" value="Genomic_DNA"/>
</dbReference>
<dbReference type="Proteomes" id="UP000476030">
    <property type="component" value="Unassembled WGS sequence"/>
</dbReference>
<organism evidence="1 2">
    <name type="scientific">Sneathiella litorea</name>
    <dbReference type="NCBI Taxonomy" id="2606216"/>
    <lineage>
        <taxon>Bacteria</taxon>
        <taxon>Pseudomonadati</taxon>
        <taxon>Pseudomonadota</taxon>
        <taxon>Alphaproteobacteria</taxon>
        <taxon>Sneathiellales</taxon>
        <taxon>Sneathiellaceae</taxon>
        <taxon>Sneathiella</taxon>
    </lineage>
</organism>
<keyword evidence="1" id="KW-0378">Hydrolase</keyword>
<protein>
    <submittedName>
        <fullName evidence="1">N-formylglutamate deformylase</fullName>
        <ecNumber evidence="1">3.5.1.68</ecNumber>
    </submittedName>
</protein>
<keyword evidence="2" id="KW-1185">Reference proteome</keyword>